<accession>A0A225WCY6</accession>
<dbReference type="AlphaFoldDB" id="A0A225WCY6"/>
<evidence type="ECO:0000313" key="2">
    <source>
        <dbReference type="Proteomes" id="UP000198211"/>
    </source>
</evidence>
<dbReference type="Proteomes" id="UP000198211">
    <property type="component" value="Unassembled WGS sequence"/>
</dbReference>
<keyword evidence="2" id="KW-1185">Reference proteome</keyword>
<proteinExistence type="predicted"/>
<dbReference type="EMBL" id="NBNE01001128">
    <property type="protein sequence ID" value="OWZ15412.1"/>
    <property type="molecule type" value="Genomic_DNA"/>
</dbReference>
<reference evidence="2" key="1">
    <citation type="submission" date="2017-03" db="EMBL/GenBank/DDBJ databases">
        <title>Phytopthora megakarya and P. palmivora, two closely related causual agents of cacao black pod achieved similar genome size and gene model numbers by different mechanisms.</title>
        <authorList>
            <person name="Ali S."/>
            <person name="Shao J."/>
            <person name="Larry D.J."/>
            <person name="Kronmiller B."/>
            <person name="Shen D."/>
            <person name="Strem M.D."/>
            <person name="Melnick R.L."/>
            <person name="Guiltinan M.J."/>
            <person name="Tyler B.M."/>
            <person name="Meinhardt L.W."/>
            <person name="Bailey B.A."/>
        </authorList>
    </citation>
    <scope>NUCLEOTIDE SEQUENCE [LARGE SCALE GENOMIC DNA]</scope>
    <source>
        <strain evidence="2">zdho120</strain>
    </source>
</reference>
<organism evidence="1 2">
    <name type="scientific">Phytophthora megakarya</name>
    <dbReference type="NCBI Taxonomy" id="4795"/>
    <lineage>
        <taxon>Eukaryota</taxon>
        <taxon>Sar</taxon>
        <taxon>Stramenopiles</taxon>
        <taxon>Oomycota</taxon>
        <taxon>Peronosporomycetes</taxon>
        <taxon>Peronosporales</taxon>
        <taxon>Peronosporaceae</taxon>
        <taxon>Phytophthora</taxon>
    </lineage>
</organism>
<protein>
    <submittedName>
        <fullName evidence="1">Uncharacterized protein</fullName>
    </submittedName>
</protein>
<name>A0A225WCY6_9STRA</name>
<evidence type="ECO:0000313" key="1">
    <source>
        <dbReference type="EMBL" id="OWZ15412.1"/>
    </source>
</evidence>
<sequence>MIKCKYMSDQTQTSTTVSLPMCWAGGWFDWRVWSSRLYPVYVHEFLTFIVSLLASQSGISRDYNVKNGWHDSYQAVCFSSIGSSHLLCREYCQGVSHELVELVEHIIKVLEYTPLQFSWTLKELLGLVY</sequence>
<comment type="caution">
    <text evidence="1">The sequence shown here is derived from an EMBL/GenBank/DDBJ whole genome shotgun (WGS) entry which is preliminary data.</text>
</comment>
<gene>
    <name evidence="1" type="ORF">PHMEG_00010943</name>
</gene>